<dbReference type="Proteomes" id="UP000051324">
    <property type="component" value="Unassembled WGS sequence"/>
</dbReference>
<proteinExistence type="predicted"/>
<accession>A0A0R1TZ16</accession>
<dbReference type="PATRIC" id="fig|1423724.4.peg.1409"/>
<evidence type="ECO:0008006" key="4">
    <source>
        <dbReference type="Google" id="ProtNLM"/>
    </source>
</evidence>
<protein>
    <recommendedName>
        <fullName evidence="4">Exonuclease SbcC</fullName>
    </recommendedName>
</protein>
<reference evidence="2 3" key="1">
    <citation type="journal article" date="2015" name="Genome Announc.">
        <title>Expanding the biotechnology potential of lactobacilli through comparative genomics of 213 strains and associated genera.</title>
        <authorList>
            <person name="Sun Z."/>
            <person name="Harris H.M."/>
            <person name="McCann A."/>
            <person name="Guo C."/>
            <person name="Argimon S."/>
            <person name="Zhang W."/>
            <person name="Yang X."/>
            <person name="Jeffery I.B."/>
            <person name="Cooney J.C."/>
            <person name="Kagawa T.F."/>
            <person name="Liu W."/>
            <person name="Song Y."/>
            <person name="Salvetti E."/>
            <person name="Wrobel A."/>
            <person name="Rasinkangas P."/>
            <person name="Parkhill J."/>
            <person name="Rea M.C."/>
            <person name="O'Sullivan O."/>
            <person name="Ritari J."/>
            <person name="Douillard F.P."/>
            <person name="Paul Ross R."/>
            <person name="Yang R."/>
            <person name="Briner A.E."/>
            <person name="Felis G.E."/>
            <person name="de Vos W.M."/>
            <person name="Barrangou R."/>
            <person name="Klaenhammer T.R."/>
            <person name="Caufield P.W."/>
            <person name="Cui Y."/>
            <person name="Zhang H."/>
            <person name="O'Toole P.W."/>
        </authorList>
    </citation>
    <scope>NUCLEOTIDE SEQUENCE [LARGE SCALE GENOMIC DNA]</scope>
    <source>
        <strain evidence="2 3">DSM 16634</strain>
    </source>
</reference>
<gene>
    <name evidence="2" type="ORF">FC32_GL001348</name>
</gene>
<keyword evidence="1" id="KW-0175">Coiled coil</keyword>
<dbReference type="eggNOG" id="ENOG5031R7P">
    <property type="taxonomic scope" value="Bacteria"/>
</dbReference>
<name>A0A0R1TZ16_9LACO</name>
<keyword evidence="3" id="KW-1185">Reference proteome</keyword>
<evidence type="ECO:0000256" key="1">
    <source>
        <dbReference type="SAM" id="Coils"/>
    </source>
</evidence>
<comment type="caution">
    <text evidence="2">The sequence shown here is derived from an EMBL/GenBank/DDBJ whole genome shotgun (WGS) entry which is preliminary data.</text>
</comment>
<evidence type="ECO:0000313" key="2">
    <source>
        <dbReference type="EMBL" id="KRL84072.1"/>
    </source>
</evidence>
<sequence length="290" mass="34138">MANSNQLSLSAHKQATESLTQAILDKTNYLNSLEKAVQDQDDRLVYQLIDGERYAKEILKQSDIDADFSNERLIRDIYPKISDFLSKNLIDYLYEMYPFFYFEETGIGQFQFFFGNWWGRRLFGTLDILNVSFEFDEVEYQKLAKSFALEEENKRLNSDEITKLSQETDELQNLIDQQAERDKRKDELRQEIKRTSQEKVMPWESSKVKESKQRLIEELSELTEIDEKASGAYRQIRENEEKVLALSKEDTLIGYEKQSIIAKFGSFENFEAHNAALYRNYIADLIAKQK</sequence>
<dbReference type="AlphaFoldDB" id="A0A0R1TZ16"/>
<organism evidence="2 3">
    <name type="scientific">Ligilactobacillus apodemi DSM 16634 = JCM 16172</name>
    <dbReference type="NCBI Taxonomy" id="1423724"/>
    <lineage>
        <taxon>Bacteria</taxon>
        <taxon>Bacillati</taxon>
        <taxon>Bacillota</taxon>
        <taxon>Bacilli</taxon>
        <taxon>Lactobacillales</taxon>
        <taxon>Lactobacillaceae</taxon>
        <taxon>Ligilactobacillus</taxon>
    </lineage>
</organism>
<feature type="coiled-coil region" evidence="1">
    <location>
        <begin position="161"/>
        <end position="198"/>
    </location>
</feature>
<dbReference type="EMBL" id="AZFT01000053">
    <property type="protein sequence ID" value="KRL84072.1"/>
    <property type="molecule type" value="Genomic_DNA"/>
</dbReference>
<evidence type="ECO:0000313" key="3">
    <source>
        <dbReference type="Proteomes" id="UP000051324"/>
    </source>
</evidence>
<dbReference type="RefSeq" id="WP_056957407.1">
    <property type="nucleotide sequence ID" value="NZ_AZFT01000053.1"/>
</dbReference>
<dbReference type="STRING" id="1423724.FC32_GL001348"/>